<reference evidence="3 4" key="1">
    <citation type="submission" date="2016-02" db="EMBL/GenBank/DDBJ databases">
        <title>Discovery of a natural microsporidian pathogen with a broad tissue tropism in Caenorhabditis elegans.</title>
        <authorList>
            <person name="Luallen R.J."/>
            <person name="Reinke A.W."/>
            <person name="Tong L."/>
            <person name="Botts M.R."/>
            <person name="Felix M.-A."/>
            <person name="Troemel E.R."/>
        </authorList>
    </citation>
    <scope>NUCLEOTIDE SEQUENCE [LARGE SCALE GENOMIC DNA]</scope>
    <source>
        <strain evidence="3 4">JUm2807</strain>
    </source>
</reference>
<evidence type="ECO:0000259" key="2">
    <source>
        <dbReference type="PROSITE" id="PS50086"/>
    </source>
</evidence>
<dbReference type="STRING" id="1805483.A0A177EAS2"/>
<feature type="domain" description="Rab-GAP TBC" evidence="2">
    <location>
        <begin position="18"/>
        <end position="232"/>
    </location>
</feature>
<dbReference type="GeneID" id="93647514"/>
<keyword evidence="1" id="KW-0472">Membrane</keyword>
<dbReference type="RefSeq" id="XP_067543770.1">
    <property type="nucleotide sequence ID" value="XM_067688582.1"/>
</dbReference>
<dbReference type="GO" id="GO:0005096">
    <property type="term" value="F:GTPase activator activity"/>
    <property type="evidence" value="ECO:0007669"/>
    <property type="project" value="TreeGrafter"/>
</dbReference>
<dbReference type="PANTHER" id="PTHR22957">
    <property type="entry name" value="TBC1 DOMAIN FAMILY MEMBER GTPASE-ACTIVATING PROTEIN"/>
    <property type="match status" value="1"/>
</dbReference>
<dbReference type="VEuPathDB" id="MicrosporidiaDB:NEDG_01164"/>
<keyword evidence="1" id="KW-1133">Transmembrane helix</keyword>
<sequence>MERGAIDVQRLRELAWFGIPEKRRGLLWPVLLDVLSPLLSEHPQQIAQRRKTYVSALSIPISPLLSPETLSPPFTSLTRTNKQIEKDVKRINTLASGKDASETYVRAMGVFAKTRPVVGYVQGMCEIFKVFHDVLTETYPPDEAEALSYFCFSKLLVQVLDCFSTGQQGVERAIEEIEALLHVYASRLMLHFSGIGLEVKYFAYNWMSTFLFREFSAYKQVMDAHFSLGWGSFVPFNIAFSAALVFFLKDSLEEAGFEHALHTLQHVSERAWTPQELERLLAIAYVIFSKGQLPQSGGTLK</sequence>
<evidence type="ECO:0000313" key="3">
    <source>
        <dbReference type="EMBL" id="OAG29025.1"/>
    </source>
</evidence>
<evidence type="ECO:0000313" key="4">
    <source>
        <dbReference type="Proteomes" id="UP000185944"/>
    </source>
</evidence>
<gene>
    <name evidence="3" type="ORF">NEDG_01164</name>
</gene>
<name>A0A177EAS2_9MICR</name>
<evidence type="ECO:0000256" key="1">
    <source>
        <dbReference type="SAM" id="Phobius"/>
    </source>
</evidence>
<proteinExistence type="predicted"/>
<keyword evidence="1" id="KW-0812">Transmembrane</keyword>
<dbReference type="InterPro" id="IPR035969">
    <property type="entry name" value="Rab-GAP_TBC_sf"/>
</dbReference>
<dbReference type="EMBL" id="LTDL01000042">
    <property type="protein sequence ID" value="OAG29025.1"/>
    <property type="molecule type" value="Genomic_DNA"/>
</dbReference>
<dbReference type="OrthoDB" id="26371at2759"/>
<accession>A0A177EAS2</accession>
<dbReference type="Pfam" id="PF00566">
    <property type="entry name" value="RabGAP-TBC"/>
    <property type="match status" value="1"/>
</dbReference>
<dbReference type="Proteomes" id="UP000185944">
    <property type="component" value="Unassembled WGS sequence"/>
</dbReference>
<dbReference type="AlphaFoldDB" id="A0A177EAS2"/>
<protein>
    <recommendedName>
        <fullName evidence="2">Rab-GAP TBC domain-containing protein</fullName>
    </recommendedName>
</protein>
<comment type="caution">
    <text evidence="3">The sequence shown here is derived from an EMBL/GenBank/DDBJ whole genome shotgun (WGS) entry which is preliminary data.</text>
</comment>
<keyword evidence="4" id="KW-1185">Reference proteome</keyword>
<feature type="transmembrane region" description="Helical" evidence="1">
    <location>
        <begin position="227"/>
        <end position="248"/>
    </location>
</feature>
<dbReference type="InterPro" id="IPR000195">
    <property type="entry name" value="Rab-GAP-TBC_dom"/>
</dbReference>
<organism evidence="3 4">
    <name type="scientific">Nematocida displodere</name>
    <dbReference type="NCBI Taxonomy" id="1805483"/>
    <lineage>
        <taxon>Eukaryota</taxon>
        <taxon>Fungi</taxon>
        <taxon>Fungi incertae sedis</taxon>
        <taxon>Microsporidia</taxon>
        <taxon>Nematocida</taxon>
    </lineage>
</organism>
<dbReference type="Gene3D" id="1.10.8.270">
    <property type="entry name" value="putative rabgap domain of human tbc1 domain family member 14 like domains"/>
    <property type="match status" value="1"/>
</dbReference>
<dbReference type="SUPFAM" id="SSF47923">
    <property type="entry name" value="Ypt/Rab-GAP domain of gyp1p"/>
    <property type="match status" value="2"/>
</dbReference>
<dbReference type="PROSITE" id="PS50086">
    <property type="entry name" value="TBC_RABGAP"/>
    <property type="match status" value="1"/>
</dbReference>
<dbReference type="Gene3D" id="1.10.472.80">
    <property type="entry name" value="Ypt/Rab-GAP domain of gyp1p, domain 3"/>
    <property type="match status" value="1"/>
</dbReference>
<dbReference type="SMART" id="SM00164">
    <property type="entry name" value="TBC"/>
    <property type="match status" value="1"/>
</dbReference>
<dbReference type="Gene3D" id="1.10.10.750">
    <property type="entry name" value="Ypt/Rab-GAP domain of gyp1p, domain 1"/>
    <property type="match status" value="1"/>
</dbReference>